<keyword evidence="3" id="KW-1185">Reference proteome</keyword>
<evidence type="ECO:0000313" key="3">
    <source>
        <dbReference type="Proteomes" id="UP001190700"/>
    </source>
</evidence>
<name>A0AAE0BXV4_9CHLO</name>
<sequence length="218" mass="24810">MAGQQTFLDFRNAEVKKQLESSNQKVFDLTTRVREQEQQLSNADLRIRNAEESQRTAMKESKRVEDELRSTIRFLKSEQTGKTARIGELCEIVTSRESTIETEVEEQNKMKTRIDQLEGELAVSGIRLEKSLEASRSSSSELAVMAKAVEDLEAHLREKDSIAAQLSDMVNTLVERLKDKDATIKELAQKATRSDKKRQEDPVEVITKHFKIAIDNGK</sequence>
<reference evidence="2 3" key="1">
    <citation type="journal article" date="2015" name="Genome Biol. Evol.">
        <title>Comparative Genomics of a Bacterivorous Green Alga Reveals Evolutionary Causalities and Consequences of Phago-Mixotrophic Mode of Nutrition.</title>
        <authorList>
            <person name="Burns J.A."/>
            <person name="Paasch A."/>
            <person name="Narechania A."/>
            <person name="Kim E."/>
        </authorList>
    </citation>
    <scope>NUCLEOTIDE SEQUENCE [LARGE SCALE GENOMIC DNA]</scope>
    <source>
        <strain evidence="2 3">PLY_AMNH</strain>
    </source>
</reference>
<comment type="caution">
    <text evidence="2">The sequence shown here is derived from an EMBL/GenBank/DDBJ whole genome shotgun (WGS) entry which is preliminary data.</text>
</comment>
<accession>A0AAE0BXV4</accession>
<proteinExistence type="predicted"/>
<keyword evidence="1" id="KW-0175">Coiled coil</keyword>
<evidence type="ECO:0000313" key="2">
    <source>
        <dbReference type="EMBL" id="KAK3244781.1"/>
    </source>
</evidence>
<feature type="non-terminal residue" evidence="2">
    <location>
        <position position="218"/>
    </location>
</feature>
<dbReference type="EMBL" id="LGRX02031420">
    <property type="protein sequence ID" value="KAK3244781.1"/>
    <property type="molecule type" value="Genomic_DNA"/>
</dbReference>
<dbReference type="AlphaFoldDB" id="A0AAE0BXV4"/>
<gene>
    <name evidence="2" type="ORF">CYMTET_45623</name>
</gene>
<protein>
    <submittedName>
        <fullName evidence="2">Uncharacterized protein</fullName>
    </submittedName>
</protein>
<feature type="coiled-coil region" evidence="1">
    <location>
        <begin position="19"/>
        <end position="67"/>
    </location>
</feature>
<dbReference type="Proteomes" id="UP001190700">
    <property type="component" value="Unassembled WGS sequence"/>
</dbReference>
<evidence type="ECO:0000256" key="1">
    <source>
        <dbReference type="SAM" id="Coils"/>
    </source>
</evidence>
<organism evidence="2 3">
    <name type="scientific">Cymbomonas tetramitiformis</name>
    <dbReference type="NCBI Taxonomy" id="36881"/>
    <lineage>
        <taxon>Eukaryota</taxon>
        <taxon>Viridiplantae</taxon>
        <taxon>Chlorophyta</taxon>
        <taxon>Pyramimonadophyceae</taxon>
        <taxon>Pyramimonadales</taxon>
        <taxon>Pyramimonadaceae</taxon>
        <taxon>Cymbomonas</taxon>
    </lineage>
</organism>